<feature type="transmembrane region" description="Helical" evidence="7">
    <location>
        <begin position="338"/>
        <end position="358"/>
    </location>
</feature>
<keyword evidence="7" id="KW-0472">Membrane</keyword>
<dbReference type="EMBL" id="WSES01000006">
    <property type="protein sequence ID" value="MVW62084.1"/>
    <property type="molecule type" value="Genomic_DNA"/>
</dbReference>
<evidence type="ECO:0000256" key="7">
    <source>
        <dbReference type="SAM" id="Phobius"/>
    </source>
</evidence>
<evidence type="ECO:0000256" key="6">
    <source>
        <dbReference type="PROSITE-ProRule" id="PRU10141"/>
    </source>
</evidence>
<keyword evidence="2 6" id="KW-0547">Nucleotide-binding</keyword>
<dbReference type="Gene3D" id="3.30.200.20">
    <property type="entry name" value="Phosphorylase Kinase, domain 1"/>
    <property type="match status" value="1"/>
</dbReference>
<dbReference type="CDD" id="cd14014">
    <property type="entry name" value="STKc_PknB_like"/>
    <property type="match status" value="1"/>
</dbReference>
<dbReference type="InterPro" id="IPR019734">
    <property type="entry name" value="TPR_rpt"/>
</dbReference>
<name>A0A7X3G339_9BURK</name>
<comment type="caution">
    <text evidence="9">The sequence shown here is derived from an EMBL/GenBank/DDBJ whole genome shotgun (WGS) entry which is preliminary data.</text>
</comment>
<dbReference type="PROSITE" id="PS00108">
    <property type="entry name" value="PROTEIN_KINASE_ST"/>
    <property type="match status" value="1"/>
</dbReference>
<feature type="repeat" description="TPR" evidence="5">
    <location>
        <begin position="525"/>
        <end position="558"/>
    </location>
</feature>
<evidence type="ECO:0000256" key="3">
    <source>
        <dbReference type="ARBA" id="ARBA00022777"/>
    </source>
</evidence>
<dbReference type="RefSeq" id="WP_156403780.1">
    <property type="nucleotide sequence ID" value="NZ_WSES01000006.1"/>
</dbReference>
<evidence type="ECO:0000259" key="8">
    <source>
        <dbReference type="PROSITE" id="PS50011"/>
    </source>
</evidence>
<dbReference type="Pfam" id="PF13432">
    <property type="entry name" value="TPR_16"/>
    <property type="match status" value="1"/>
</dbReference>
<keyword evidence="7" id="KW-0812">Transmembrane</keyword>
<dbReference type="SMART" id="SM00220">
    <property type="entry name" value="S_TKc"/>
    <property type="match status" value="1"/>
</dbReference>
<dbReference type="InterPro" id="IPR008271">
    <property type="entry name" value="Ser/Thr_kinase_AS"/>
</dbReference>
<dbReference type="SMART" id="SM00028">
    <property type="entry name" value="TPR"/>
    <property type="match status" value="7"/>
</dbReference>
<organism evidence="9 10">
    <name type="scientific">Massilia cellulosiltytica</name>
    <dbReference type="NCBI Taxonomy" id="2683234"/>
    <lineage>
        <taxon>Bacteria</taxon>
        <taxon>Pseudomonadati</taxon>
        <taxon>Pseudomonadota</taxon>
        <taxon>Betaproteobacteria</taxon>
        <taxon>Burkholderiales</taxon>
        <taxon>Oxalobacteraceae</taxon>
        <taxon>Telluria group</taxon>
        <taxon>Massilia</taxon>
    </lineage>
</organism>
<dbReference type="SUPFAM" id="SSF56112">
    <property type="entry name" value="Protein kinase-like (PK-like)"/>
    <property type="match status" value="1"/>
</dbReference>
<accession>A0A7X3G339</accession>
<evidence type="ECO:0000256" key="2">
    <source>
        <dbReference type="ARBA" id="ARBA00022741"/>
    </source>
</evidence>
<dbReference type="PROSITE" id="PS00107">
    <property type="entry name" value="PROTEIN_KINASE_ATP"/>
    <property type="match status" value="1"/>
</dbReference>
<evidence type="ECO:0000313" key="10">
    <source>
        <dbReference type="Proteomes" id="UP000443353"/>
    </source>
</evidence>
<keyword evidence="3 9" id="KW-0418">Kinase</keyword>
<dbReference type="InterPro" id="IPR000719">
    <property type="entry name" value="Prot_kinase_dom"/>
</dbReference>
<evidence type="ECO:0000256" key="4">
    <source>
        <dbReference type="ARBA" id="ARBA00022840"/>
    </source>
</evidence>
<dbReference type="Gene3D" id="1.25.40.10">
    <property type="entry name" value="Tetratricopeptide repeat domain"/>
    <property type="match status" value="2"/>
</dbReference>
<reference evidence="9 10" key="1">
    <citation type="submission" date="2019-12" db="EMBL/GenBank/DDBJ databases">
        <authorList>
            <person name="Li C."/>
            <person name="Zhao J."/>
        </authorList>
    </citation>
    <scope>NUCLEOTIDE SEQUENCE [LARGE SCALE GENOMIC DNA]</scope>
    <source>
        <strain evidence="9 10">NEAU-DD11</strain>
    </source>
</reference>
<sequence>MSKQSRNRFHVVAFRYNVATHHIFAVMAASTLPDATGVPNVDTGLGYPEHYELRARLGEGGFGEVYEAWDTRLQRSVAIKTIRHGVAESTDLVREARLAASLRHAAFVQVHAIEDNGVRQFIVMELVRGRTLKQILQDEAVPLPTALDWVGQAAEAMCDAHASGLVHGDIKPSNLMVDQDGRVRILDFGLALRQDALATETVSLAEVAATGQTDPQGTIAYMAPERLQGATPDTRADVYALGVILYELVCGKRPFATLHGLALAAALVQTSSDGWDYPETLDAPMIALIRAMTARQPEQRLDSMHEALRRMAELGNTGTMRPSGLHEPMVRRPPKRPIMFAVGALVVATAGIFLWRGLPNLAQLTATTQQALAPYSEAVEIQQGLASLKFFDRPGALETAQRHFERILARTPDNAAAVAGMSLVYSGRYASEHEDETWLQKADASAQQALHLNDQLALAHVATAAVREGQSQFDAAIAECDRALHLDPTNQFAWYIKAETLRRARRYPDARTVLAEAIRRFPRERVFIDELGSVEYEQGNNAAAEQLFRRSISLEPDAATAYASLAGTLLRQGRLDDAARVLQQGLQVRPYANLYVNLGNVLFMRGDYVGAADAFKNAVSSTHGDPRSYINWANLGDTLLWIPGRTQEARQAYDKALRLLAPRLDRAPNDVLLVSRMGLYAARTGDAPRALELNARAIALAPDSADIQFRAGLSYELLGKRSLALAAISRALHLGYPLKYIETEPDLVALRSDPGYHTD</sequence>
<feature type="binding site" evidence="6">
    <location>
        <position position="80"/>
    </location>
    <ligand>
        <name>ATP</name>
        <dbReference type="ChEBI" id="CHEBI:30616"/>
    </ligand>
</feature>
<dbReference type="Proteomes" id="UP000443353">
    <property type="component" value="Unassembled WGS sequence"/>
</dbReference>
<keyword evidence="5" id="KW-0802">TPR repeat</keyword>
<dbReference type="PROSITE" id="PS50011">
    <property type="entry name" value="PROTEIN_KINASE_DOM"/>
    <property type="match status" value="1"/>
</dbReference>
<dbReference type="SUPFAM" id="SSF48452">
    <property type="entry name" value="TPR-like"/>
    <property type="match status" value="1"/>
</dbReference>
<dbReference type="GO" id="GO:0004674">
    <property type="term" value="F:protein serine/threonine kinase activity"/>
    <property type="evidence" value="ECO:0007669"/>
    <property type="project" value="TreeGrafter"/>
</dbReference>
<feature type="repeat" description="TPR" evidence="5">
    <location>
        <begin position="559"/>
        <end position="592"/>
    </location>
</feature>
<evidence type="ECO:0000256" key="5">
    <source>
        <dbReference type="PROSITE-ProRule" id="PRU00339"/>
    </source>
</evidence>
<dbReference type="InterPro" id="IPR017441">
    <property type="entry name" value="Protein_kinase_ATP_BS"/>
</dbReference>
<keyword evidence="1" id="KW-0808">Transferase</keyword>
<dbReference type="Pfam" id="PF14559">
    <property type="entry name" value="TPR_19"/>
    <property type="match status" value="2"/>
</dbReference>
<dbReference type="GO" id="GO:0005524">
    <property type="term" value="F:ATP binding"/>
    <property type="evidence" value="ECO:0007669"/>
    <property type="project" value="UniProtKB-UniRule"/>
</dbReference>
<dbReference type="AlphaFoldDB" id="A0A7X3G339"/>
<dbReference type="PROSITE" id="PS50005">
    <property type="entry name" value="TPR"/>
    <property type="match status" value="2"/>
</dbReference>
<dbReference type="InterPro" id="IPR011990">
    <property type="entry name" value="TPR-like_helical_dom_sf"/>
</dbReference>
<proteinExistence type="predicted"/>
<keyword evidence="10" id="KW-1185">Reference proteome</keyword>
<protein>
    <submittedName>
        <fullName evidence="9">Protein kinase</fullName>
    </submittedName>
</protein>
<keyword evidence="7" id="KW-1133">Transmembrane helix</keyword>
<evidence type="ECO:0000313" key="9">
    <source>
        <dbReference type="EMBL" id="MVW62084.1"/>
    </source>
</evidence>
<dbReference type="InterPro" id="IPR011009">
    <property type="entry name" value="Kinase-like_dom_sf"/>
</dbReference>
<dbReference type="PANTHER" id="PTHR43289">
    <property type="entry name" value="MITOGEN-ACTIVATED PROTEIN KINASE KINASE KINASE 20-RELATED"/>
    <property type="match status" value="1"/>
</dbReference>
<gene>
    <name evidence="9" type="ORF">GPY61_19295</name>
</gene>
<dbReference type="Pfam" id="PF00069">
    <property type="entry name" value="Pkinase"/>
    <property type="match status" value="1"/>
</dbReference>
<dbReference type="Gene3D" id="1.10.510.10">
    <property type="entry name" value="Transferase(Phosphotransferase) domain 1"/>
    <property type="match status" value="1"/>
</dbReference>
<dbReference type="PANTHER" id="PTHR43289:SF6">
    <property type="entry name" value="SERINE_THREONINE-PROTEIN KINASE NEKL-3"/>
    <property type="match status" value="1"/>
</dbReference>
<feature type="domain" description="Protein kinase" evidence="8">
    <location>
        <begin position="51"/>
        <end position="314"/>
    </location>
</feature>
<evidence type="ECO:0000256" key="1">
    <source>
        <dbReference type="ARBA" id="ARBA00022679"/>
    </source>
</evidence>
<keyword evidence="4 6" id="KW-0067">ATP-binding</keyword>